<accession>A0A0L0SH50</accession>
<evidence type="ECO:0000313" key="2">
    <source>
        <dbReference type="EMBL" id="KNE61838.1"/>
    </source>
</evidence>
<evidence type="ECO:0000256" key="1">
    <source>
        <dbReference type="ARBA" id="ARBA00005437"/>
    </source>
</evidence>
<name>A0A0L0SH50_ALLM3</name>
<dbReference type="OrthoDB" id="97518at2759"/>
<reference evidence="3" key="2">
    <citation type="submission" date="2009-11" db="EMBL/GenBank/DDBJ databases">
        <title>The Genome Sequence of Allomyces macrogynus strain ATCC 38327.</title>
        <authorList>
            <consortium name="The Broad Institute Genome Sequencing Platform"/>
            <person name="Russ C."/>
            <person name="Cuomo C."/>
            <person name="Shea T."/>
            <person name="Young S.K."/>
            <person name="Zeng Q."/>
            <person name="Koehrsen M."/>
            <person name="Haas B."/>
            <person name="Borodovsky M."/>
            <person name="Guigo R."/>
            <person name="Alvarado L."/>
            <person name="Berlin A."/>
            <person name="Borenstein D."/>
            <person name="Chen Z."/>
            <person name="Engels R."/>
            <person name="Freedman E."/>
            <person name="Gellesch M."/>
            <person name="Goldberg J."/>
            <person name="Griggs A."/>
            <person name="Gujja S."/>
            <person name="Heiman D."/>
            <person name="Hepburn T."/>
            <person name="Howarth C."/>
            <person name="Jen D."/>
            <person name="Larson L."/>
            <person name="Lewis B."/>
            <person name="Mehta T."/>
            <person name="Park D."/>
            <person name="Pearson M."/>
            <person name="Roberts A."/>
            <person name="Saif S."/>
            <person name="Shenoy N."/>
            <person name="Sisk P."/>
            <person name="Stolte C."/>
            <person name="Sykes S."/>
            <person name="Walk T."/>
            <person name="White J."/>
            <person name="Yandava C."/>
            <person name="Burger G."/>
            <person name="Gray M.W."/>
            <person name="Holland P.W.H."/>
            <person name="King N."/>
            <person name="Lang F.B.F."/>
            <person name="Roger A.J."/>
            <person name="Ruiz-Trillo I."/>
            <person name="Lander E."/>
            <person name="Nusbaum C."/>
        </authorList>
    </citation>
    <scope>NUCLEOTIDE SEQUENCE [LARGE SCALE GENOMIC DNA]</scope>
    <source>
        <strain evidence="3">ATCC 38327</strain>
    </source>
</reference>
<organism evidence="2 3">
    <name type="scientific">Allomyces macrogynus (strain ATCC 38327)</name>
    <name type="common">Allomyces javanicus var. macrogynus</name>
    <dbReference type="NCBI Taxonomy" id="578462"/>
    <lineage>
        <taxon>Eukaryota</taxon>
        <taxon>Fungi</taxon>
        <taxon>Fungi incertae sedis</taxon>
        <taxon>Blastocladiomycota</taxon>
        <taxon>Blastocladiomycetes</taxon>
        <taxon>Blastocladiales</taxon>
        <taxon>Blastocladiaceae</taxon>
        <taxon>Allomyces</taxon>
    </lineage>
</organism>
<evidence type="ECO:0008006" key="4">
    <source>
        <dbReference type="Google" id="ProtNLM"/>
    </source>
</evidence>
<dbReference type="Gene3D" id="2.40.160.200">
    <property type="entry name" value="LURP1-related"/>
    <property type="match status" value="1"/>
</dbReference>
<sequence length="229" mass="25573">MGGTSSKYDRWRVRDDALSGTRYDQIVLVDDRYVLPVDEPMRKYTLQHISGLSLSGYYLVFDAQSRKLVFSTKGRVFGLKEFEVVDVRRNNTPVVDVYAEPSTALGLTSKFEFRRPCAAIAPDREESRGETLATIRIDGRLAFNLDMTMSCQVTRPDCPANITLKIKGESYSVFLGHPMDRKAVLLARATVDRKLLTGDTMELTIAPGIDAAGMVALCVLADEAQRQLR</sequence>
<dbReference type="SUPFAM" id="SSF54518">
    <property type="entry name" value="Tubby C-terminal domain-like"/>
    <property type="match status" value="1"/>
</dbReference>
<protein>
    <recommendedName>
        <fullName evidence="4">Tubby C-terminal domain-containing protein</fullName>
    </recommendedName>
</protein>
<keyword evidence="3" id="KW-1185">Reference proteome</keyword>
<dbReference type="EMBL" id="GG745339">
    <property type="protein sequence ID" value="KNE61838.1"/>
    <property type="molecule type" value="Genomic_DNA"/>
</dbReference>
<proteinExistence type="inferred from homology"/>
<gene>
    <name evidence="2" type="ORF">AMAG_07114</name>
</gene>
<dbReference type="InterPro" id="IPR025659">
    <property type="entry name" value="Tubby-like_C"/>
</dbReference>
<dbReference type="InterPro" id="IPR038595">
    <property type="entry name" value="LOR_sf"/>
</dbReference>
<comment type="similarity">
    <text evidence="1">Belongs to the LOR family.</text>
</comment>
<dbReference type="InterPro" id="IPR007612">
    <property type="entry name" value="LOR"/>
</dbReference>
<evidence type="ECO:0000313" key="3">
    <source>
        <dbReference type="Proteomes" id="UP000054350"/>
    </source>
</evidence>
<dbReference type="Pfam" id="PF04525">
    <property type="entry name" value="LOR"/>
    <property type="match status" value="1"/>
</dbReference>
<dbReference type="VEuPathDB" id="FungiDB:AMAG_07114"/>
<reference evidence="2 3" key="1">
    <citation type="submission" date="2009-11" db="EMBL/GenBank/DDBJ databases">
        <title>Annotation of Allomyces macrogynus ATCC 38327.</title>
        <authorList>
            <consortium name="The Broad Institute Genome Sequencing Platform"/>
            <person name="Russ C."/>
            <person name="Cuomo C."/>
            <person name="Burger G."/>
            <person name="Gray M.W."/>
            <person name="Holland P.W.H."/>
            <person name="King N."/>
            <person name="Lang F.B.F."/>
            <person name="Roger A.J."/>
            <person name="Ruiz-Trillo I."/>
            <person name="Young S.K."/>
            <person name="Zeng Q."/>
            <person name="Gargeya S."/>
            <person name="Fitzgerald M."/>
            <person name="Haas B."/>
            <person name="Abouelleil A."/>
            <person name="Alvarado L."/>
            <person name="Arachchi H.M."/>
            <person name="Berlin A."/>
            <person name="Chapman S.B."/>
            <person name="Gearin G."/>
            <person name="Goldberg J."/>
            <person name="Griggs A."/>
            <person name="Gujja S."/>
            <person name="Hansen M."/>
            <person name="Heiman D."/>
            <person name="Howarth C."/>
            <person name="Larimer J."/>
            <person name="Lui A."/>
            <person name="MacDonald P.J.P."/>
            <person name="McCowen C."/>
            <person name="Montmayeur A."/>
            <person name="Murphy C."/>
            <person name="Neiman D."/>
            <person name="Pearson M."/>
            <person name="Priest M."/>
            <person name="Roberts A."/>
            <person name="Saif S."/>
            <person name="Shea T."/>
            <person name="Sisk P."/>
            <person name="Stolte C."/>
            <person name="Sykes S."/>
            <person name="Wortman J."/>
            <person name="Nusbaum C."/>
            <person name="Birren B."/>
        </authorList>
    </citation>
    <scope>NUCLEOTIDE SEQUENCE [LARGE SCALE GENOMIC DNA]</scope>
    <source>
        <strain evidence="2 3">ATCC 38327</strain>
    </source>
</reference>
<dbReference type="Proteomes" id="UP000054350">
    <property type="component" value="Unassembled WGS sequence"/>
</dbReference>
<dbReference type="AlphaFoldDB" id="A0A0L0SH50"/>